<name>A0ABT6AEL3_9ACTN</name>
<comment type="caution">
    <text evidence="1">The sequence shown here is derived from an EMBL/GenBank/DDBJ whole genome shotgun (WGS) entry which is preliminary data.</text>
</comment>
<reference evidence="1 2" key="1">
    <citation type="submission" date="2023-03" db="EMBL/GenBank/DDBJ databases">
        <title>Draft genome sequence of Streptomyces sp. K1PA1 isolated from peat swamp forest in Thailand.</title>
        <authorList>
            <person name="Klaysubun C."/>
            <person name="Duangmal K."/>
        </authorList>
    </citation>
    <scope>NUCLEOTIDE SEQUENCE [LARGE SCALE GENOMIC DNA]</scope>
    <source>
        <strain evidence="1 2">K1PA1</strain>
    </source>
</reference>
<keyword evidence="2" id="KW-1185">Reference proteome</keyword>
<sequence>MTNATDATVTVEEIPFTPAPAPEVITPGRRVRLVGISPACLNGLTGITQANPASRATTRLDVLLDESSTEFLRRDHRVHNTRKVKVPAPDVTQQLLTGVPTDCMFYAENDN</sequence>
<proteinExistence type="predicted"/>
<accession>A0ABT6AEL3</accession>
<protein>
    <submittedName>
        <fullName evidence="1">Uncharacterized protein</fullName>
    </submittedName>
</protein>
<dbReference type="EMBL" id="JARJBB010000038">
    <property type="protein sequence ID" value="MDF3303079.1"/>
    <property type="molecule type" value="Genomic_DNA"/>
</dbReference>
<organism evidence="1 2">
    <name type="scientific">Streptomyces tropicalis</name>
    <dbReference type="NCBI Taxonomy" id="3034234"/>
    <lineage>
        <taxon>Bacteria</taxon>
        <taxon>Bacillati</taxon>
        <taxon>Actinomycetota</taxon>
        <taxon>Actinomycetes</taxon>
        <taxon>Kitasatosporales</taxon>
        <taxon>Streptomycetaceae</taxon>
        <taxon>Streptomyces</taxon>
    </lineage>
</organism>
<dbReference type="Proteomes" id="UP001221150">
    <property type="component" value="Unassembled WGS sequence"/>
</dbReference>
<evidence type="ECO:0000313" key="1">
    <source>
        <dbReference type="EMBL" id="MDF3303079.1"/>
    </source>
</evidence>
<dbReference type="RefSeq" id="WP_276112622.1">
    <property type="nucleotide sequence ID" value="NZ_JARJBB010000038.1"/>
</dbReference>
<evidence type="ECO:0000313" key="2">
    <source>
        <dbReference type="Proteomes" id="UP001221150"/>
    </source>
</evidence>
<gene>
    <name evidence="1" type="ORF">P3H78_31595</name>
</gene>